<feature type="transmembrane region" description="Helical" evidence="1">
    <location>
        <begin position="353"/>
        <end position="374"/>
    </location>
</feature>
<dbReference type="AlphaFoldDB" id="A0A1J4K254"/>
<comment type="caution">
    <text evidence="2">The sequence shown here is derived from an EMBL/GenBank/DDBJ whole genome shotgun (WGS) entry which is preliminary data.</text>
</comment>
<accession>A0A1J4K254</accession>
<proteinExistence type="predicted"/>
<feature type="transmembrane region" description="Helical" evidence="1">
    <location>
        <begin position="21"/>
        <end position="40"/>
    </location>
</feature>
<keyword evidence="1" id="KW-0812">Transmembrane</keyword>
<protein>
    <recommendedName>
        <fullName evidence="4">Transmembrane amino acid transporter protein</fullName>
    </recommendedName>
</protein>
<feature type="transmembrane region" description="Helical" evidence="1">
    <location>
        <begin position="169"/>
        <end position="187"/>
    </location>
</feature>
<name>A0A1J4K254_9EUKA</name>
<evidence type="ECO:0000313" key="2">
    <source>
        <dbReference type="EMBL" id="OHT05042.1"/>
    </source>
</evidence>
<keyword evidence="1" id="KW-1133">Transmembrane helix</keyword>
<dbReference type="RefSeq" id="XP_068358178.1">
    <property type="nucleotide sequence ID" value="XM_068492843.1"/>
</dbReference>
<sequence>MYLDKGRSDQDKLLIPNRVNSVSLFWVGVLFIGTSIYHIPMLIGSIFGSGMVISLVLIIFFGIVMRYSMWLLGQSVVNAQHDSEAMIWKTFSPKTAFIPCLIIFISCLSEIVNAYKYSYYFWNQFLHKFSDHPNIIISDYFFVTTVISCILLPGAIFRQDNEYFRVISFAKILIVFSLLILQIGFLIKNGIPTEHIKMFSPTLKSVVILFDRLTNYFTFIMFYLIIIGQMKNISLRRIRAFNRIGLLIVLISALVFGVVQYLTCGNSFEPGQLIFDAYPENSNEQITMIFFCFLQSAFFVPLFMIPAARSILGIIHPATPFPKEIWATTCFILAMFSIFIAKFDGSMAENATFISEFFKGMLTFVYPVLMYVVTMKMKPSVFHAVCGTLMGVLYLVYFAAHIVTFLYYS</sequence>
<evidence type="ECO:0008006" key="4">
    <source>
        <dbReference type="Google" id="ProtNLM"/>
    </source>
</evidence>
<reference evidence="2" key="1">
    <citation type="submission" date="2016-10" db="EMBL/GenBank/DDBJ databases">
        <authorList>
            <person name="Benchimol M."/>
            <person name="Almeida L.G."/>
            <person name="Vasconcelos A.T."/>
            <person name="Perreira-Neves A."/>
            <person name="Rosa I.A."/>
            <person name="Tasca T."/>
            <person name="Bogo M.R."/>
            <person name="de Souza W."/>
        </authorList>
    </citation>
    <scope>NUCLEOTIDE SEQUENCE [LARGE SCALE GENOMIC DNA]</scope>
    <source>
        <strain evidence="2">K</strain>
    </source>
</reference>
<keyword evidence="1" id="KW-0472">Membrane</keyword>
<organism evidence="2 3">
    <name type="scientific">Tritrichomonas foetus</name>
    <dbReference type="NCBI Taxonomy" id="1144522"/>
    <lineage>
        <taxon>Eukaryota</taxon>
        <taxon>Metamonada</taxon>
        <taxon>Parabasalia</taxon>
        <taxon>Tritrichomonadida</taxon>
        <taxon>Tritrichomonadidae</taxon>
        <taxon>Tritrichomonas</taxon>
    </lineage>
</organism>
<feature type="transmembrane region" description="Helical" evidence="1">
    <location>
        <begin position="286"/>
        <end position="305"/>
    </location>
</feature>
<dbReference type="EMBL" id="MLAK01000771">
    <property type="protein sequence ID" value="OHT05042.1"/>
    <property type="molecule type" value="Genomic_DNA"/>
</dbReference>
<feature type="transmembrane region" description="Helical" evidence="1">
    <location>
        <begin position="46"/>
        <end position="65"/>
    </location>
</feature>
<dbReference type="GeneID" id="94827547"/>
<dbReference type="Proteomes" id="UP000179807">
    <property type="component" value="Unassembled WGS sequence"/>
</dbReference>
<dbReference type="VEuPathDB" id="TrichDB:TRFO_06021"/>
<feature type="transmembrane region" description="Helical" evidence="1">
    <location>
        <begin position="240"/>
        <end position="262"/>
    </location>
</feature>
<gene>
    <name evidence="2" type="ORF">TRFO_06021</name>
</gene>
<feature type="transmembrane region" description="Helical" evidence="1">
    <location>
        <begin position="381"/>
        <end position="408"/>
    </location>
</feature>
<evidence type="ECO:0000256" key="1">
    <source>
        <dbReference type="SAM" id="Phobius"/>
    </source>
</evidence>
<feature type="transmembrane region" description="Helical" evidence="1">
    <location>
        <begin position="207"/>
        <end position="228"/>
    </location>
</feature>
<evidence type="ECO:0000313" key="3">
    <source>
        <dbReference type="Proteomes" id="UP000179807"/>
    </source>
</evidence>
<keyword evidence="3" id="KW-1185">Reference proteome</keyword>
<feature type="transmembrane region" description="Helical" evidence="1">
    <location>
        <begin position="325"/>
        <end position="341"/>
    </location>
</feature>
<feature type="transmembrane region" description="Helical" evidence="1">
    <location>
        <begin position="96"/>
        <end position="115"/>
    </location>
</feature>
<feature type="transmembrane region" description="Helical" evidence="1">
    <location>
        <begin position="135"/>
        <end position="157"/>
    </location>
</feature>